<dbReference type="Proteomes" id="UP000247702">
    <property type="component" value="Unassembled WGS sequence"/>
</dbReference>
<dbReference type="STRING" id="94130.A0A2Z6SB06"/>
<dbReference type="PANTHER" id="PTHR30096:SF0">
    <property type="entry name" value="4,5-DOPA DIOXYGENASE EXTRADIOL-LIKE PROTEIN"/>
    <property type="match status" value="1"/>
</dbReference>
<feature type="domain" description="Extradiol ring-cleavage dioxygenase class III enzyme subunit B" evidence="6">
    <location>
        <begin position="8"/>
        <end position="274"/>
    </location>
</feature>
<proteinExistence type="inferred from homology"/>
<dbReference type="GO" id="GO:0008270">
    <property type="term" value="F:zinc ion binding"/>
    <property type="evidence" value="ECO:0007669"/>
    <property type="project" value="InterPro"/>
</dbReference>
<dbReference type="Proteomes" id="UP000615446">
    <property type="component" value="Unassembled WGS sequence"/>
</dbReference>
<dbReference type="OrthoDB" id="7396853at2759"/>
<organism evidence="7 9">
    <name type="scientific">Rhizophagus clarus</name>
    <dbReference type="NCBI Taxonomy" id="94130"/>
    <lineage>
        <taxon>Eukaryota</taxon>
        <taxon>Fungi</taxon>
        <taxon>Fungi incertae sedis</taxon>
        <taxon>Mucoromycota</taxon>
        <taxon>Glomeromycotina</taxon>
        <taxon>Glomeromycetes</taxon>
        <taxon>Glomerales</taxon>
        <taxon>Glomeraceae</taxon>
        <taxon>Rhizophagus</taxon>
    </lineage>
</organism>
<keyword evidence="8" id="KW-0223">Dioxygenase</keyword>
<dbReference type="GO" id="GO:0008198">
    <property type="term" value="F:ferrous iron binding"/>
    <property type="evidence" value="ECO:0007669"/>
    <property type="project" value="InterPro"/>
</dbReference>
<dbReference type="CDD" id="cd07363">
    <property type="entry name" value="45_DOPA_Dioxygenase"/>
    <property type="match status" value="1"/>
</dbReference>
<dbReference type="InterPro" id="IPR014436">
    <property type="entry name" value="Extradiol_dOase_DODA"/>
</dbReference>
<comment type="cofactor">
    <cofactor evidence="1">
        <name>Zn(2+)</name>
        <dbReference type="ChEBI" id="CHEBI:29105"/>
    </cofactor>
</comment>
<comment type="similarity">
    <text evidence="2">Belongs to the DODA-type extradiol aromatic ring-opening dioxygenase family.</text>
</comment>
<evidence type="ECO:0000256" key="2">
    <source>
        <dbReference type="ARBA" id="ARBA00007581"/>
    </source>
</evidence>
<accession>A0A2Z6SB06</accession>
<dbReference type="Gene3D" id="3.40.830.10">
    <property type="entry name" value="LigB-like"/>
    <property type="match status" value="1"/>
</dbReference>
<evidence type="ECO:0000313" key="8">
    <source>
        <dbReference type="EMBL" id="GES96563.1"/>
    </source>
</evidence>
<protein>
    <submittedName>
        <fullName evidence="8">Aromatic ring-opening dioxygenase LigB subunit</fullName>
    </submittedName>
</protein>
<dbReference type="AlphaFoldDB" id="A0A2Z6SB06"/>
<dbReference type="PIRSF" id="PIRSF006157">
    <property type="entry name" value="Doxgns_DODA"/>
    <property type="match status" value="1"/>
</dbReference>
<keyword evidence="5" id="KW-0560">Oxidoreductase</keyword>
<dbReference type="SUPFAM" id="SSF53213">
    <property type="entry name" value="LigB-like"/>
    <property type="match status" value="1"/>
</dbReference>
<evidence type="ECO:0000256" key="1">
    <source>
        <dbReference type="ARBA" id="ARBA00001947"/>
    </source>
</evidence>
<dbReference type="EMBL" id="BEXD01004107">
    <property type="protein sequence ID" value="GBC06900.1"/>
    <property type="molecule type" value="Genomic_DNA"/>
</dbReference>
<reference evidence="7 9" key="1">
    <citation type="submission" date="2017-11" db="EMBL/GenBank/DDBJ databases">
        <title>The genome of Rhizophagus clarus HR1 reveals common genetic basis of auxotrophy among arbuscular mycorrhizal fungi.</title>
        <authorList>
            <person name="Kobayashi Y."/>
        </authorList>
    </citation>
    <scope>NUCLEOTIDE SEQUENCE [LARGE SCALE GENOMIC DNA]</scope>
    <source>
        <strain evidence="7 9">HR1</strain>
    </source>
</reference>
<dbReference type="InterPro" id="IPR004183">
    <property type="entry name" value="Xdiol_dOase_suB"/>
</dbReference>
<gene>
    <name evidence="8" type="ORF">RCL2_002319100</name>
    <name evidence="7" type="ORF">RclHR1_07120013</name>
</gene>
<evidence type="ECO:0000256" key="4">
    <source>
        <dbReference type="ARBA" id="ARBA00022833"/>
    </source>
</evidence>
<reference evidence="8" key="2">
    <citation type="submission" date="2019-10" db="EMBL/GenBank/DDBJ databases">
        <title>Conservation and host-specific expression of non-tandemly repeated heterogenous ribosome RNA gene in arbuscular mycorrhizal fungi.</title>
        <authorList>
            <person name="Maeda T."/>
            <person name="Kobayashi Y."/>
            <person name="Nakagawa T."/>
            <person name="Ezawa T."/>
            <person name="Yamaguchi K."/>
            <person name="Bino T."/>
            <person name="Nishimoto Y."/>
            <person name="Shigenobu S."/>
            <person name="Kawaguchi M."/>
        </authorList>
    </citation>
    <scope>NUCLEOTIDE SEQUENCE</scope>
    <source>
        <strain evidence="8">HR1</strain>
    </source>
</reference>
<name>A0A2Z6SB06_9GLOM</name>
<evidence type="ECO:0000256" key="3">
    <source>
        <dbReference type="ARBA" id="ARBA00022723"/>
    </source>
</evidence>
<dbReference type="EMBL" id="BLAL01000252">
    <property type="protein sequence ID" value="GES96563.1"/>
    <property type="molecule type" value="Genomic_DNA"/>
</dbReference>
<sequence length="278" mass="31275">MSAARLPCYYISHGGPNILIEEEDKTHQWFKRWGKSIIEKIKPKAIAVISAHWETTNIIKVTNFSDKTPIIYDFYGFPQILYQQTYDCKGSPEVAKKIVGLLTQAGFEAELDDKRGFDHGCWIPMKIAIPEPGDLPIVQISLTRKASYEYHIKVGHAMASLRDEGVLIVGSGTMVHNLKETFSRYNKEMNTFEDYLASYVEPFDRDIEEFCTKFTGKERDQKLIGLISHPLLRQAHPTDDHLVPLHIAVGAAGDEQGTKLHTQYMAALSTSAIGFGAN</sequence>
<keyword evidence="4" id="KW-0862">Zinc</keyword>
<dbReference type="Pfam" id="PF02900">
    <property type="entry name" value="LigB"/>
    <property type="match status" value="1"/>
</dbReference>
<evidence type="ECO:0000256" key="5">
    <source>
        <dbReference type="ARBA" id="ARBA00023002"/>
    </source>
</evidence>
<evidence type="ECO:0000313" key="7">
    <source>
        <dbReference type="EMBL" id="GBC06900.1"/>
    </source>
</evidence>
<keyword evidence="3" id="KW-0479">Metal-binding</keyword>
<evidence type="ECO:0000313" key="9">
    <source>
        <dbReference type="Proteomes" id="UP000247702"/>
    </source>
</evidence>
<keyword evidence="9" id="KW-1185">Reference proteome</keyword>
<evidence type="ECO:0000259" key="6">
    <source>
        <dbReference type="Pfam" id="PF02900"/>
    </source>
</evidence>
<dbReference type="PANTHER" id="PTHR30096">
    <property type="entry name" value="4,5-DOPA DIOXYGENASE EXTRADIOL-LIKE PROTEIN"/>
    <property type="match status" value="1"/>
</dbReference>
<dbReference type="GO" id="GO:0016702">
    <property type="term" value="F:oxidoreductase activity, acting on single donors with incorporation of molecular oxygen, incorporation of two atoms of oxygen"/>
    <property type="evidence" value="ECO:0007669"/>
    <property type="project" value="UniProtKB-ARBA"/>
</dbReference>
<comment type="caution">
    <text evidence="7">The sequence shown here is derived from an EMBL/GenBank/DDBJ whole genome shotgun (WGS) entry which is preliminary data.</text>
</comment>